<dbReference type="EMBL" id="UGGU01000003">
    <property type="protein sequence ID" value="STO31955.1"/>
    <property type="molecule type" value="Genomic_DNA"/>
</dbReference>
<dbReference type="EC" id="3.6.3.-" evidence="5"/>
<keyword evidence="1" id="KW-0813">Transport</keyword>
<dbReference type="RefSeq" id="WP_115270727.1">
    <property type="nucleotide sequence ID" value="NZ_UGGU01000003.1"/>
</dbReference>
<feature type="domain" description="ABC transporter" evidence="4">
    <location>
        <begin position="5"/>
        <end position="223"/>
    </location>
</feature>
<protein>
    <submittedName>
        <fullName evidence="5">Aliphatic sulfonates import ATP-binding protein SsuB</fullName>
        <ecNumber evidence="5">3.6.3.-</ecNumber>
    </submittedName>
</protein>
<evidence type="ECO:0000256" key="2">
    <source>
        <dbReference type="ARBA" id="ARBA00022741"/>
    </source>
</evidence>
<dbReference type="Pfam" id="PF00005">
    <property type="entry name" value="ABC_tran"/>
    <property type="match status" value="1"/>
</dbReference>
<dbReference type="InterPro" id="IPR050093">
    <property type="entry name" value="ABC_SmlMolc_Importer"/>
</dbReference>
<organism evidence="5 6">
    <name type="scientific">Fusobacterium necrogenes</name>
    <dbReference type="NCBI Taxonomy" id="858"/>
    <lineage>
        <taxon>Bacteria</taxon>
        <taxon>Fusobacteriati</taxon>
        <taxon>Fusobacteriota</taxon>
        <taxon>Fusobacteriia</taxon>
        <taxon>Fusobacteriales</taxon>
        <taxon>Fusobacteriaceae</taxon>
        <taxon>Fusobacterium</taxon>
    </lineage>
</organism>
<dbReference type="AlphaFoldDB" id="A0A377GYF3"/>
<proteinExistence type="predicted"/>
<dbReference type="Proteomes" id="UP000255328">
    <property type="component" value="Unassembled WGS sequence"/>
</dbReference>
<keyword evidence="2" id="KW-0547">Nucleotide-binding</keyword>
<evidence type="ECO:0000259" key="4">
    <source>
        <dbReference type="PROSITE" id="PS50893"/>
    </source>
</evidence>
<dbReference type="SMART" id="SM00382">
    <property type="entry name" value="AAA"/>
    <property type="match status" value="1"/>
</dbReference>
<dbReference type="PROSITE" id="PS50893">
    <property type="entry name" value="ABC_TRANSPORTER_2"/>
    <property type="match status" value="1"/>
</dbReference>
<reference evidence="5 6" key="1">
    <citation type="submission" date="2018-06" db="EMBL/GenBank/DDBJ databases">
        <authorList>
            <consortium name="Pathogen Informatics"/>
            <person name="Doyle S."/>
        </authorList>
    </citation>
    <scope>NUCLEOTIDE SEQUENCE [LARGE SCALE GENOMIC DNA]</scope>
    <source>
        <strain evidence="5 6">NCTC10723</strain>
    </source>
</reference>
<sequence>MRGLYRVKNLTKTYERKEVFKNLDLEIKNDEITVILGKSGCGKTTLMRILSKLDEDIQGEVKFYDENNLETQGRYGVVFQESRLLPWLTVEENITIHGRKESVDGYLEMIGLGEYRKSYPQELSGGMAQRVALARALSYEPDTLFMDEPFSALDYFTRRQLQKELLKIYEKTKIGVIFVTHNLDEALALAHRVLVIKEGNIIEFRIDKNYPREIEDMELIKLKGKIIDLIEN</sequence>
<dbReference type="InterPro" id="IPR017871">
    <property type="entry name" value="ABC_transporter-like_CS"/>
</dbReference>
<evidence type="ECO:0000313" key="5">
    <source>
        <dbReference type="EMBL" id="STO31955.1"/>
    </source>
</evidence>
<dbReference type="Gene3D" id="3.40.50.300">
    <property type="entry name" value="P-loop containing nucleotide triphosphate hydrolases"/>
    <property type="match status" value="1"/>
</dbReference>
<dbReference type="InterPro" id="IPR003593">
    <property type="entry name" value="AAA+_ATPase"/>
</dbReference>
<dbReference type="SUPFAM" id="SSF52540">
    <property type="entry name" value="P-loop containing nucleoside triphosphate hydrolases"/>
    <property type="match status" value="1"/>
</dbReference>
<evidence type="ECO:0000256" key="3">
    <source>
        <dbReference type="ARBA" id="ARBA00022840"/>
    </source>
</evidence>
<keyword evidence="5" id="KW-0378">Hydrolase</keyword>
<accession>A0A377GYF3</accession>
<keyword evidence="3 5" id="KW-0067">ATP-binding</keyword>
<evidence type="ECO:0000256" key="1">
    <source>
        <dbReference type="ARBA" id="ARBA00022448"/>
    </source>
</evidence>
<keyword evidence="6" id="KW-1185">Reference proteome</keyword>
<gene>
    <name evidence="5" type="primary">ssuB</name>
    <name evidence="5" type="ORF">NCTC10723_01419</name>
</gene>
<evidence type="ECO:0000313" key="6">
    <source>
        <dbReference type="Proteomes" id="UP000255328"/>
    </source>
</evidence>
<dbReference type="InterPro" id="IPR027417">
    <property type="entry name" value="P-loop_NTPase"/>
</dbReference>
<dbReference type="PANTHER" id="PTHR42781">
    <property type="entry name" value="SPERMIDINE/PUTRESCINE IMPORT ATP-BINDING PROTEIN POTA"/>
    <property type="match status" value="1"/>
</dbReference>
<dbReference type="PROSITE" id="PS00211">
    <property type="entry name" value="ABC_TRANSPORTER_1"/>
    <property type="match status" value="1"/>
</dbReference>
<dbReference type="GO" id="GO:0005524">
    <property type="term" value="F:ATP binding"/>
    <property type="evidence" value="ECO:0007669"/>
    <property type="project" value="UniProtKB-KW"/>
</dbReference>
<dbReference type="InterPro" id="IPR003439">
    <property type="entry name" value="ABC_transporter-like_ATP-bd"/>
</dbReference>
<name>A0A377GYF3_9FUSO</name>
<dbReference type="OrthoDB" id="9780431at2"/>
<dbReference type="GO" id="GO:0016887">
    <property type="term" value="F:ATP hydrolysis activity"/>
    <property type="evidence" value="ECO:0007669"/>
    <property type="project" value="InterPro"/>
</dbReference>
<dbReference type="PANTHER" id="PTHR42781:SF8">
    <property type="entry name" value="BICARBONATE TRANSPORT ATP-BINDING PROTEIN CMPC"/>
    <property type="match status" value="1"/>
</dbReference>